<keyword evidence="3" id="KW-1185">Reference proteome</keyword>
<keyword evidence="1" id="KW-0472">Membrane</keyword>
<dbReference type="RefSeq" id="WP_144302509.1">
    <property type="nucleotide sequence ID" value="NZ_QMIE01000005.1"/>
</dbReference>
<dbReference type="OrthoDB" id="9157310at2"/>
<keyword evidence="1" id="KW-1133">Transmembrane helix</keyword>
<feature type="transmembrane region" description="Helical" evidence="1">
    <location>
        <begin position="143"/>
        <end position="162"/>
    </location>
</feature>
<evidence type="ECO:0008006" key="4">
    <source>
        <dbReference type="Google" id="ProtNLM"/>
    </source>
</evidence>
<dbReference type="AlphaFoldDB" id="A0A7M3MFG5"/>
<feature type="transmembrane region" description="Helical" evidence="1">
    <location>
        <begin position="16"/>
        <end position="33"/>
    </location>
</feature>
<dbReference type="EMBL" id="QMIE01000005">
    <property type="protein sequence ID" value="TVM17856.1"/>
    <property type="molecule type" value="Genomic_DNA"/>
</dbReference>
<reference evidence="2 3" key="1">
    <citation type="submission" date="2018-06" db="EMBL/GenBank/DDBJ databases">
        <title>Complete genome of Desulfovibrio indonesiensis P37SLT.</title>
        <authorList>
            <person name="Crispim J.S."/>
            <person name="Vidigal P.M.P."/>
            <person name="Silva L.C.F."/>
            <person name="Laguardia C.N."/>
            <person name="Araujo L.C."/>
            <person name="Dias R.S."/>
            <person name="Sousa M.P."/>
            <person name="Paula S.O."/>
            <person name="Silva C."/>
        </authorList>
    </citation>
    <scope>NUCLEOTIDE SEQUENCE [LARGE SCALE GENOMIC DNA]</scope>
    <source>
        <strain evidence="2 3">P37SLT</strain>
    </source>
</reference>
<gene>
    <name evidence="2" type="ORF">DPQ33_07010</name>
</gene>
<organism evidence="2 3">
    <name type="scientific">Oceanidesulfovibrio indonesiensis</name>
    <dbReference type="NCBI Taxonomy" id="54767"/>
    <lineage>
        <taxon>Bacteria</taxon>
        <taxon>Pseudomonadati</taxon>
        <taxon>Thermodesulfobacteriota</taxon>
        <taxon>Desulfovibrionia</taxon>
        <taxon>Desulfovibrionales</taxon>
        <taxon>Desulfovibrionaceae</taxon>
        <taxon>Oceanidesulfovibrio</taxon>
    </lineage>
</organism>
<keyword evidence="1" id="KW-0812">Transmembrane</keyword>
<evidence type="ECO:0000313" key="3">
    <source>
        <dbReference type="Proteomes" id="UP000448292"/>
    </source>
</evidence>
<evidence type="ECO:0000256" key="1">
    <source>
        <dbReference type="SAM" id="Phobius"/>
    </source>
</evidence>
<name>A0A7M3MFG5_9BACT</name>
<evidence type="ECO:0000313" key="2">
    <source>
        <dbReference type="EMBL" id="TVM17856.1"/>
    </source>
</evidence>
<comment type="caution">
    <text evidence="2">The sequence shown here is derived from an EMBL/GenBank/DDBJ whole genome shotgun (WGS) entry which is preliminary data.</text>
</comment>
<feature type="transmembrane region" description="Helical" evidence="1">
    <location>
        <begin position="101"/>
        <end position="131"/>
    </location>
</feature>
<protein>
    <recommendedName>
        <fullName evidence="4">ABC transporter permease</fullName>
    </recommendedName>
</protein>
<sequence>MIRTITYKEYLKIRRPFLAILAINLVAVAYVWLETRELFRKEHAEMVWYQVLQLGRLYYGALEYAPVAVGVALALVQFLPEMRNERIRLSLHLPVDASAMMLAHFGAGLAALCCCLAVQAAGLAWITRAWFPAEALTLAFGTWLPWALAGVAGYLGVVLTLLEPSFPRRLCNLAAAAGVVGLFYRDVPPGVYAGVLPWLVVSIPLLFLADLHPAYRYRSRRAG</sequence>
<feature type="transmembrane region" description="Helical" evidence="1">
    <location>
        <begin position="191"/>
        <end position="211"/>
    </location>
</feature>
<feature type="transmembrane region" description="Helical" evidence="1">
    <location>
        <begin position="57"/>
        <end position="80"/>
    </location>
</feature>
<proteinExistence type="predicted"/>
<accession>A0A7M3MFG5</accession>
<dbReference type="Proteomes" id="UP000448292">
    <property type="component" value="Unassembled WGS sequence"/>
</dbReference>